<evidence type="ECO:0000256" key="1">
    <source>
        <dbReference type="SAM" id="MobiDB-lite"/>
    </source>
</evidence>
<organism evidence="2 3">
    <name type="scientific">Thlaspi arvense</name>
    <name type="common">Field penny-cress</name>
    <dbReference type="NCBI Taxonomy" id="13288"/>
    <lineage>
        <taxon>Eukaryota</taxon>
        <taxon>Viridiplantae</taxon>
        <taxon>Streptophyta</taxon>
        <taxon>Embryophyta</taxon>
        <taxon>Tracheophyta</taxon>
        <taxon>Spermatophyta</taxon>
        <taxon>Magnoliopsida</taxon>
        <taxon>eudicotyledons</taxon>
        <taxon>Gunneridae</taxon>
        <taxon>Pentapetalae</taxon>
        <taxon>rosids</taxon>
        <taxon>malvids</taxon>
        <taxon>Brassicales</taxon>
        <taxon>Brassicaceae</taxon>
        <taxon>Thlaspideae</taxon>
        <taxon>Thlaspi</taxon>
    </lineage>
</organism>
<evidence type="ECO:0000313" key="2">
    <source>
        <dbReference type="EMBL" id="CAH2052425.1"/>
    </source>
</evidence>
<feature type="region of interest" description="Disordered" evidence="1">
    <location>
        <begin position="1"/>
        <end position="21"/>
    </location>
</feature>
<feature type="non-terminal residue" evidence="2">
    <location>
        <position position="106"/>
    </location>
</feature>
<reference evidence="2 3" key="1">
    <citation type="submission" date="2022-03" db="EMBL/GenBank/DDBJ databases">
        <authorList>
            <person name="Nunn A."/>
            <person name="Chopra R."/>
            <person name="Nunn A."/>
            <person name="Contreras Garrido A."/>
        </authorList>
    </citation>
    <scope>NUCLEOTIDE SEQUENCE [LARGE SCALE GENOMIC DNA]</scope>
</reference>
<gene>
    <name evidence="2" type="ORF">TAV2_LOCUS11459</name>
</gene>
<dbReference type="AlphaFoldDB" id="A0AAU9RUB7"/>
<keyword evidence="3" id="KW-1185">Reference proteome</keyword>
<dbReference type="Proteomes" id="UP000836841">
    <property type="component" value="Chromosome 3"/>
</dbReference>
<proteinExistence type="predicted"/>
<protein>
    <submittedName>
        <fullName evidence="2">Uncharacterized protein</fullName>
    </submittedName>
</protein>
<evidence type="ECO:0000313" key="3">
    <source>
        <dbReference type="Proteomes" id="UP000836841"/>
    </source>
</evidence>
<name>A0AAU9RUB7_THLAR</name>
<sequence>TSSHRYHAWPRARETKHHRKIKISSQQLGFIEAPLRRGIKNNGEIGVKQIKKGNVACSRFEDEEDDPRVERLITMILEDYPFEPNMWVGEIKADDAPHLKEKSSRR</sequence>
<accession>A0AAU9RUB7</accession>
<dbReference type="EMBL" id="OU466859">
    <property type="protein sequence ID" value="CAH2052425.1"/>
    <property type="molecule type" value="Genomic_DNA"/>
</dbReference>